<protein>
    <submittedName>
        <fullName evidence="2">Uncharacterized protein</fullName>
    </submittedName>
</protein>
<keyword evidence="1" id="KW-0472">Membrane</keyword>
<feature type="transmembrane region" description="Helical" evidence="1">
    <location>
        <begin position="236"/>
        <end position="261"/>
    </location>
</feature>
<accession>A0ABM5P0U0</accession>
<evidence type="ECO:0000256" key="1">
    <source>
        <dbReference type="SAM" id="Phobius"/>
    </source>
</evidence>
<gene>
    <name evidence="2" type="ORF">OVS_03730</name>
</gene>
<keyword evidence="1" id="KW-1133">Transmembrane helix</keyword>
<evidence type="ECO:0000313" key="3">
    <source>
        <dbReference type="Proteomes" id="UP000018745"/>
    </source>
</evidence>
<reference evidence="2 3" key="1">
    <citation type="journal article" date="2014" name="Genome Announc.">
        <title>Complete Genome Sequence of Mycoplasma ovis Strain Michigan, a Hemoplasma of Sheep with Two Distinct 16S rRNA Genes.</title>
        <authorList>
            <person name="Deshuillers P.L."/>
            <person name="Santos A.P."/>
            <person name="do Nascimento N.C."/>
            <person name="Hampel J.A."/>
            <person name="Bergin I.L."/>
            <person name="Dyson M.C."/>
            <person name="Messick J.B."/>
        </authorList>
    </citation>
    <scope>NUCLEOTIDE SEQUENCE [LARGE SCALE GENOMIC DNA]</scope>
    <source>
        <strain evidence="2 3">Michigan</strain>
    </source>
</reference>
<keyword evidence="1" id="KW-0812">Transmembrane</keyword>
<proteinExistence type="predicted"/>
<name>A0ABM5P0U0_9MOLU</name>
<feature type="transmembrane region" description="Helical" evidence="1">
    <location>
        <begin position="61"/>
        <end position="83"/>
    </location>
</feature>
<sequence>MKKYYKKLKRNLTISIFASQLVLLFSIYFAFVAVSSTWGWSVVDNITFVKSAFDSVKSASTWAQVPTTVGFAFTLFGLGKNFWRLFRQKRRIDWESDLCQAGRYPTYLTPALNQKAMTLFGWRINSYWTGFTIIGLSIVTALYAYLVKGFRNSSNGWEIKWNELHTNLFKWDQQPEDKIFRVTLATFVFGLLVIGITNPICRGAIKRLLNVFNSDEASMHRDLKEKVFRLNKRDKIISTVILCVLGLAIFIILKRLIIAVFNRSFNVSKW</sequence>
<feature type="transmembrane region" description="Helical" evidence="1">
    <location>
        <begin position="179"/>
        <end position="201"/>
    </location>
</feature>
<dbReference type="EMBL" id="CP006935">
    <property type="protein sequence ID" value="AHC40045.1"/>
    <property type="molecule type" value="Genomic_DNA"/>
</dbReference>
<feature type="transmembrane region" description="Helical" evidence="1">
    <location>
        <begin position="21"/>
        <end position="41"/>
    </location>
</feature>
<dbReference type="Proteomes" id="UP000018745">
    <property type="component" value="Chromosome"/>
</dbReference>
<keyword evidence="3" id="KW-1185">Reference proteome</keyword>
<feature type="transmembrane region" description="Helical" evidence="1">
    <location>
        <begin position="127"/>
        <end position="146"/>
    </location>
</feature>
<evidence type="ECO:0000313" key="2">
    <source>
        <dbReference type="EMBL" id="AHC40045.1"/>
    </source>
</evidence>
<organism evidence="2 3">
    <name type="scientific">Mycoplasma ovis str. Michigan</name>
    <dbReference type="NCBI Taxonomy" id="1415773"/>
    <lineage>
        <taxon>Bacteria</taxon>
        <taxon>Bacillati</taxon>
        <taxon>Mycoplasmatota</taxon>
        <taxon>Mollicutes</taxon>
        <taxon>Mycoplasmataceae</taxon>
        <taxon>Mycoplasma</taxon>
    </lineage>
</organism>